<name>A0A9N8ZDC0_9GLOM</name>
<dbReference type="Proteomes" id="UP000789508">
    <property type="component" value="Unassembled WGS sequence"/>
</dbReference>
<comment type="subcellular location">
    <subcellularLocation>
        <location evidence="2">Nucleus</location>
        <location evidence="2">Nucleolus</location>
    </subcellularLocation>
</comment>
<evidence type="ECO:0000256" key="3">
    <source>
        <dbReference type="ARBA" id="ARBA00006256"/>
    </source>
</evidence>
<evidence type="ECO:0000256" key="5">
    <source>
        <dbReference type="ARBA" id="ARBA00022517"/>
    </source>
</evidence>
<keyword evidence="6" id="KW-0539">Nucleus</keyword>
<comment type="caution">
    <text evidence="9">The sequence shown here is derived from an EMBL/GenBank/DDBJ whole genome shotgun (WGS) entry which is preliminary data.</text>
</comment>
<dbReference type="PANTHER" id="PTHR28127:SF1">
    <property type="entry name" value="RIBOSOME ASSEMBLY PROTEIN 3"/>
    <property type="match status" value="1"/>
</dbReference>
<dbReference type="OrthoDB" id="69550at2759"/>
<keyword evidence="5" id="KW-0690">Ribosome biogenesis</keyword>
<dbReference type="GO" id="GO:0000027">
    <property type="term" value="P:ribosomal large subunit assembly"/>
    <property type="evidence" value="ECO:0007669"/>
    <property type="project" value="TreeGrafter"/>
</dbReference>
<comment type="similarity">
    <text evidence="3">Belongs to the RSA3 family.</text>
</comment>
<evidence type="ECO:0000256" key="7">
    <source>
        <dbReference type="ARBA" id="ARBA00023274"/>
    </source>
</evidence>
<evidence type="ECO:0000256" key="2">
    <source>
        <dbReference type="ARBA" id="ARBA00004604"/>
    </source>
</evidence>
<dbReference type="GO" id="GO:0005730">
    <property type="term" value="C:nucleolus"/>
    <property type="evidence" value="ECO:0007669"/>
    <property type="project" value="UniProtKB-SubCell"/>
</dbReference>
<reference evidence="9" key="1">
    <citation type="submission" date="2021-06" db="EMBL/GenBank/DDBJ databases">
        <authorList>
            <person name="Kallberg Y."/>
            <person name="Tangrot J."/>
            <person name="Rosling A."/>
        </authorList>
    </citation>
    <scope>NUCLEOTIDE SEQUENCE</scope>
    <source>
        <strain evidence="9">FL130A</strain>
    </source>
</reference>
<gene>
    <name evidence="9" type="ORF">ALEPTO_LOCUS3003</name>
</gene>
<dbReference type="GO" id="GO:0030687">
    <property type="term" value="C:preribosome, large subunit precursor"/>
    <property type="evidence" value="ECO:0007669"/>
    <property type="project" value="TreeGrafter"/>
</dbReference>
<sequence length="121" mass="14117">MGEIISEESESDKSLKNTAQEKIMLKDEEISQPIPLLERPETAKNFRDFYMNQVTTAFGEDLDKIRKEENFDHNRLDILIDSLESNINIFSDIEKELELVTFRKTKDVTDSHVTHDVSKKK</sequence>
<accession>A0A9N8ZDC0</accession>
<evidence type="ECO:0000259" key="8">
    <source>
        <dbReference type="Pfam" id="PF14615"/>
    </source>
</evidence>
<evidence type="ECO:0000256" key="1">
    <source>
        <dbReference type="ARBA" id="ARBA00003035"/>
    </source>
</evidence>
<dbReference type="AlphaFoldDB" id="A0A9N8ZDC0"/>
<dbReference type="PANTHER" id="PTHR28127">
    <property type="entry name" value="RIBOSOME ASSEMBLY PROTEIN 3"/>
    <property type="match status" value="1"/>
</dbReference>
<organism evidence="9 10">
    <name type="scientific">Ambispora leptoticha</name>
    <dbReference type="NCBI Taxonomy" id="144679"/>
    <lineage>
        <taxon>Eukaryota</taxon>
        <taxon>Fungi</taxon>
        <taxon>Fungi incertae sedis</taxon>
        <taxon>Mucoromycota</taxon>
        <taxon>Glomeromycotina</taxon>
        <taxon>Glomeromycetes</taxon>
        <taxon>Archaeosporales</taxon>
        <taxon>Ambisporaceae</taxon>
        <taxon>Ambispora</taxon>
    </lineage>
</organism>
<protein>
    <recommendedName>
        <fullName evidence="4">Ribosome assembly protein 3</fullName>
    </recommendedName>
</protein>
<evidence type="ECO:0000313" key="10">
    <source>
        <dbReference type="Proteomes" id="UP000789508"/>
    </source>
</evidence>
<dbReference type="InterPro" id="IPR028217">
    <property type="entry name" value="Rsa3_C"/>
</dbReference>
<evidence type="ECO:0000313" key="9">
    <source>
        <dbReference type="EMBL" id="CAG8491320.1"/>
    </source>
</evidence>
<dbReference type="Pfam" id="PF14615">
    <property type="entry name" value="Rsa3"/>
    <property type="match status" value="1"/>
</dbReference>
<comment type="function">
    <text evidence="1">Required for efficient biogenesis of the 60S ribosomal subunit.</text>
</comment>
<evidence type="ECO:0000256" key="4">
    <source>
        <dbReference type="ARBA" id="ARBA00015339"/>
    </source>
</evidence>
<keyword evidence="7" id="KW-0687">Ribonucleoprotein</keyword>
<evidence type="ECO:0000256" key="6">
    <source>
        <dbReference type="ARBA" id="ARBA00023242"/>
    </source>
</evidence>
<dbReference type="EMBL" id="CAJVPS010000509">
    <property type="protein sequence ID" value="CAG8491320.1"/>
    <property type="molecule type" value="Genomic_DNA"/>
</dbReference>
<dbReference type="InterPro" id="IPR051898">
    <property type="entry name" value="Ribosome_Assembly_3"/>
</dbReference>
<feature type="domain" description="Ribosome-assembly protein 3 C-terminal" evidence="8">
    <location>
        <begin position="46"/>
        <end position="91"/>
    </location>
</feature>
<keyword evidence="10" id="KW-1185">Reference proteome</keyword>
<proteinExistence type="inferred from homology"/>